<gene>
    <name evidence="1" type="ORF">M408DRAFT_322739</name>
</gene>
<dbReference type="Proteomes" id="UP000054097">
    <property type="component" value="Unassembled WGS sequence"/>
</dbReference>
<proteinExistence type="predicted"/>
<protein>
    <submittedName>
        <fullName evidence="1">Uncharacterized protein</fullName>
    </submittedName>
</protein>
<feature type="non-terminal residue" evidence="1">
    <location>
        <position position="1"/>
    </location>
</feature>
<reference evidence="1 2" key="1">
    <citation type="submission" date="2014-04" db="EMBL/GenBank/DDBJ databases">
        <authorList>
            <consortium name="DOE Joint Genome Institute"/>
            <person name="Kuo A."/>
            <person name="Zuccaro A."/>
            <person name="Kohler A."/>
            <person name="Nagy L.G."/>
            <person name="Floudas D."/>
            <person name="Copeland A."/>
            <person name="Barry K.W."/>
            <person name="Cichocki N."/>
            <person name="Veneault-Fourrey C."/>
            <person name="LaButti K."/>
            <person name="Lindquist E.A."/>
            <person name="Lipzen A."/>
            <person name="Lundell T."/>
            <person name="Morin E."/>
            <person name="Murat C."/>
            <person name="Sun H."/>
            <person name="Tunlid A."/>
            <person name="Henrissat B."/>
            <person name="Grigoriev I.V."/>
            <person name="Hibbett D.S."/>
            <person name="Martin F."/>
            <person name="Nordberg H.P."/>
            <person name="Cantor M.N."/>
            <person name="Hua S.X."/>
        </authorList>
    </citation>
    <scope>NUCLEOTIDE SEQUENCE [LARGE SCALE GENOMIC DNA]</scope>
    <source>
        <strain evidence="1 2">MAFF 305830</strain>
    </source>
</reference>
<evidence type="ECO:0000313" key="1">
    <source>
        <dbReference type="EMBL" id="KIM22600.1"/>
    </source>
</evidence>
<name>A0A0C3ADB3_SERVB</name>
<dbReference type="AlphaFoldDB" id="A0A0C3ADB3"/>
<organism evidence="1 2">
    <name type="scientific">Serendipita vermifera MAFF 305830</name>
    <dbReference type="NCBI Taxonomy" id="933852"/>
    <lineage>
        <taxon>Eukaryota</taxon>
        <taxon>Fungi</taxon>
        <taxon>Dikarya</taxon>
        <taxon>Basidiomycota</taxon>
        <taxon>Agaricomycotina</taxon>
        <taxon>Agaricomycetes</taxon>
        <taxon>Sebacinales</taxon>
        <taxon>Serendipitaceae</taxon>
        <taxon>Serendipita</taxon>
    </lineage>
</organism>
<dbReference type="EMBL" id="KN824352">
    <property type="protein sequence ID" value="KIM22600.1"/>
    <property type="molecule type" value="Genomic_DNA"/>
</dbReference>
<dbReference type="HOGENOM" id="CLU_105686_0_0_1"/>
<reference evidence="2" key="2">
    <citation type="submission" date="2015-01" db="EMBL/GenBank/DDBJ databases">
        <title>Evolutionary Origins and Diversification of the Mycorrhizal Mutualists.</title>
        <authorList>
            <consortium name="DOE Joint Genome Institute"/>
            <consortium name="Mycorrhizal Genomics Consortium"/>
            <person name="Kohler A."/>
            <person name="Kuo A."/>
            <person name="Nagy L.G."/>
            <person name="Floudas D."/>
            <person name="Copeland A."/>
            <person name="Barry K.W."/>
            <person name="Cichocki N."/>
            <person name="Veneault-Fourrey C."/>
            <person name="LaButti K."/>
            <person name="Lindquist E.A."/>
            <person name="Lipzen A."/>
            <person name="Lundell T."/>
            <person name="Morin E."/>
            <person name="Murat C."/>
            <person name="Riley R."/>
            <person name="Ohm R."/>
            <person name="Sun H."/>
            <person name="Tunlid A."/>
            <person name="Henrissat B."/>
            <person name="Grigoriev I.V."/>
            <person name="Hibbett D.S."/>
            <person name="Martin F."/>
        </authorList>
    </citation>
    <scope>NUCLEOTIDE SEQUENCE [LARGE SCALE GENOMIC DNA]</scope>
    <source>
        <strain evidence="2">MAFF 305830</strain>
    </source>
</reference>
<keyword evidence="2" id="KW-1185">Reference proteome</keyword>
<sequence length="229" mass="26277">RHSIVSYTESTTVHELRNKTRPADRATLKLRAILHPSSLILFSFQFLEMDTDKPVVVSSHSGSATDSPFHAPSPNTGLTHQMGSISFPDYIFPDYLFTDDACMRDSTACRELANFPVLTVDNWNEWRWKFRIVLDAGGTGDYFFEKATDSRGVTRRRRRSDCESKEAKELWDTNATLTCFWLRKAVGMHFYSIIERFIDDNDPQSAYDALVATFEYYLSSDPLQTFPTL</sequence>
<accession>A0A0C3ADB3</accession>
<evidence type="ECO:0000313" key="2">
    <source>
        <dbReference type="Proteomes" id="UP000054097"/>
    </source>
</evidence>